<dbReference type="Proteomes" id="UP000654075">
    <property type="component" value="Unassembled WGS sequence"/>
</dbReference>
<feature type="non-terminal residue" evidence="2">
    <location>
        <position position="1"/>
    </location>
</feature>
<dbReference type="AlphaFoldDB" id="A0A813EYB1"/>
<sequence length="111" mass="11532">SAGCERHGADCLLNVTTSRLDGSRMVESIRPMISPANLTLPSAKVSLLVLARGAGATVVALHPQVAVSAEGGVALWVVLTTLAEGRFSDNGFFVRPGHPRVVDFLPLDAGV</sequence>
<dbReference type="EMBL" id="CAJNNV010015111">
    <property type="protein sequence ID" value="CAE8603209.1"/>
    <property type="molecule type" value="Genomic_DNA"/>
</dbReference>
<proteinExistence type="predicted"/>
<evidence type="ECO:0000313" key="3">
    <source>
        <dbReference type="Proteomes" id="UP000654075"/>
    </source>
</evidence>
<keyword evidence="3" id="KW-1185">Reference proteome</keyword>
<protein>
    <recommendedName>
        <fullName evidence="1">Beta-mannosidase Ig-fold domain-containing protein</fullName>
    </recommendedName>
</protein>
<feature type="non-terminal residue" evidence="2">
    <location>
        <position position="111"/>
    </location>
</feature>
<dbReference type="Pfam" id="PF17753">
    <property type="entry name" value="Ig_mannosidase"/>
    <property type="match status" value="1"/>
</dbReference>
<evidence type="ECO:0000313" key="2">
    <source>
        <dbReference type="EMBL" id="CAE8603209.1"/>
    </source>
</evidence>
<dbReference type="InterPro" id="IPR013783">
    <property type="entry name" value="Ig-like_fold"/>
</dbReference>
<evidence type="ECO:0000259" key="1">
    <source>
        <dbReference type="Pfam" id="PF17753"/>
    </source>
</evidence>
<dbReference type="InterPro" id="IPR041625">
    <property type="entry name" value="Beta-mannosidase_Ig"/>
</dbReference>
<accession>A0A813EYB1</accession>
<reference evidence="2" key="1">
    <citation type="submission" date="2021-02" db="EMBL/GenBank/DDBJ databases">
        <authorList>
            <person name="Dougan E. K."/>
            <person name="Rhodes N."/>
            <person name="Thang M."/>
            <person name="Chan C."/>
        </authorList>
    </citation>
    <scope>NUCLEOTIDE SEQUENCE</scope>
</reference>
<feature type="domain" description="Beta-mannosidase Ig-fold" evidence="1">
    <location>
        <begin position="64"/>
        <end position="106"/>
    </location>
</feature>
<dbReference type="Gene3D" id="2.60.40.10">
    <property type="entry name" value="Immunoglobulins"/>
    <property type="match status" value="1"/>
</dbReference>
<gene>
    <name evidence="2" type="ORF">PGLA1383_LOCUS21427</name>
</gene>
<organism evidence="2 3">
    <name type="scientific">Polarella glacialis</name>
    <name type="common">Dinoflagellate</name>
    <dbReference type="NCBI Taxonomy" id="89957"/>
    <lineage>
        <taxon>Eukaryota</taxon>
        <taxon>Sar</taxon>
        <taxon>Alveolata</taxon>
        <taxon>Dinophyceae</taxon>
        <taxon>Suessiales</taxon>
        <taxon>Suessiaceae</taxon>
        <taxon>Polarella</taxon>
    </lineage>
</organism>
<name>A0A813EYB1_POLGL</name>
<comment type="caution">
    <text evidence="2">The sequence shown here is derived from an EMBL/GenBank/DDBJ whole genome shotgun (WGS) entry which is preliminary data.</text>
</comment>